<feature type="region of interest" description="Disordered" evidence="15">
    <location>
        <begin position="1"/>
        <end position="54"/>
    </location>
</feature>
<evidence type="ECO:0000256" key="4">
    <source>
        <dbReference type="ARBA" id="ARBA00005420"/>
    </source>
</evidence>
<dbReference type="GO" id="GO:0019432">
    <property type="term" value="P:triglyceride biosynthetic process"/>
    <property type="evidence" value="ECO:0007669"/>
    <property type="project" value="TreeGrafter"/>
</dbReference>
<keyword evidence="20" id="KW-1185">Reference proteome</keyword>
<dbReference type="AlphaFoldDB" id="S9TVU9"/>
<dbReference type="PANTHER" id="PTHR12317:SF0">
    <property type="entry name" value="ACYLTRANSFERASE"/>
    <property type="match status" value="1"/>
</dbReference>
<dbReference type="InterPro" id="IPR007130">
    <property type="entry name" value="DAGAT"/>
</dbReference>
<keyword evidence="7 17" id="KW-0808">Transferase</keyword>
<evidence type="ECO:0000313" key="17">
    <source>
        <dbReference type="EMBL" id="EPY20704.1"/>
    </source>
</evidence>
<evidence type="ECO:0000313" key="20">
    <source>
        <dbReference type="Proteomes" id="UP000015354"/>
    </source>
</evidence>
<evidence type="ECO:0000256" key="6">
    <source>
        <dbReference type="ARBA" id="ARBA00022516"/>
    </source>
</evidence>
<keyword evidence="12" id="KW-0443">Lipid metabolism</keyword>
<evidence type="ECO:0000256" key="1">
    <source>
        <dbReference type="ARBA" id="ARBA00004477"/>
    </source>
</evidence>
<keyword evidence="11 16" id="KW-1133">Transmembrane helix</keyword>
<feature type="transmembrane region" description="Helical" evidence="16">
    <location>
        <begin position="200"/>
        <end position="222"/>
    </location>
</feature>
<name>S9TVU9_9TRYP</name>
<reference evidence="17" key="2">
    <citation type="submission" date="2013-03" db="EMBL/GenBank/DDBJ databases">
        <authorList>
            <person name="Motta M.C.M."/>
            <person name="Martins A.C.A."/>
            <person name="Preta C.M.C.C."/>
            <person name="Silva R."/>
            <person name="de Souza S.S."/>
            <person name="Klein C.C."/>
            <person name="de Almeida L.G.P."/>
            <person name="Cunha O.L."/>
            <person name="Colabardini A.C."/>
            <person name="Lima B.A."/>
            <person name="Machado C.R."/>
            <person name="Soares C.M.A."/>
            <person name="de Menezes C.B.A."/>
            <person name="Bartolomeu D.C."/>
            <person name="Grisard E.C."/>
            <person name="Fantinatti-Garboggini F."/>
            <person name="Rodrigues-Luiz G.F."/>
            <person name="Wagner G."/>
            <person name="Goldman G.H."/>
            <person name="Fietto J.L.R."/>
            <person name="Ciapina L.P."/>
            <person name="Brocchi M."/>
            <person name="Elias M.C."/>
            <person name="Goldman M.H.S."/>
            <person name="Sagot M.-F."/>
            <person name="Pereira M."/>
            <person name="Stoco P.H."/>
            <person name="Teixeira S.M.R."/>
            <person name="de Mendonca-Neto R.P."/>
            <person name="Maciel T.E.F."/>
            <person name="Mendes T.A.O."/>
            <person name="Urmenyi T.P."/>
            <person name="Teixeira M.M.G."/>
            <person name="de Camargo E.F.P."/>
            <person name="de Sousa W."/>
            <person name="Schenkman S."/>
            <person name="de Vasconcelos A.T.R."/>
        </authorList>
    </citation>
    <scope>NUCLEOTIDE SEQUENCE</scope>
</reference>
<sequence>MEQLVAPTPERKGASPSRPDTGDAKRKTPPGSARKAPASPAADPHSVAPASAADGSSGIVDFTTYDELGDQMENILYTLGLYQRLQADGRYIARKEIARLRKAFDFTVSEYARLGEAIPTKETTSSSSKAGRAAAAHAGTPSPLAAKVAIAERYLAAIERYVASNPVSSSAFDEGGPNAFISWRSIFHTPGVRRLQSITIFLFTFFVGVPLSFILSLLLLYWRWTRPVMIIYILYLCTIGRPRHPVRKNMAVVRSGIWRHYKDYFPVRLVIPRATRRRFDRQKNYLFGYHPHGIHTFGAISCFGSEANDFSKLLPGIRVHLQTLGVNYYIPFWAYLMSIIGAGDASAACLRATLRAGPGESVALVVGGAEESLVAQPNRNDLVLHKRKGFIKIALQEGASLVPVYGFGENSVYDIPRLSAHPVVQRGLRLLKRATGFTIPLIAGRGFFLRWGLMPHRRPIVVVVGEPLDLPQVPQPTPEVIDYWQERYIAALEKLYAEHKGVYDLEATGLRITK</sequence>
<keyword evidence="14 17" id="KW-0012">Acyltransferase</keyword>
<dbReference type="CDD" id="cd07987">
    <property type="entry name" value="LPLAT_MGAT-like"/>
    <property type="match status" value="1"/>
</dbReference>
<evidence type="ECO:0000313" key="19">
    <source>
        <dbReference type="EMBL" id="EPY34553.1"/>
    </source>
</evidence>
<accession>S9TVU9</accession>
<dbReference type="EMBL" id="ATMH01001528">
    <property type="protein sequence ID" value="EPY34553.1"/>
    <property type="molecule type" value="Genomic_DNA"/>
</dbReference>
<comment type="pathway">
    <text evidence="2">Glycerolipid metabolism; triacylglycerol biosynthesis.</text>
</comment>
<evidence type="ECO:0000256" key="2">
    <source>
        <dbReference type="ARBA" id="ARBA00004771"/>
    </source>
</evidence>
<dbReference type="PANTHER" id="PTHR12317">
    <property type="entry name" value="DIACYLGLYCEROL O-ACYLTRANSFERASE"/>
    <property type="match status" value="1"/>
</dbReference>
<comment type="caution">
    <text evidence="17">The sequence shown here is derived from an EMBL/GenBank/DDBJ whole genome shotgun (WGS) entry which is preliminary data.</text>
</comment>
<keyword evidence="10" id="KW-0256">Endoplasmic reticulum</keyword>
<dbReference type="GO" id="GO:0004144">
    <property type="term" value="F:diacylglycerol O-acyltransferase activity"/>
    <property type="evidence" value="ECO:0007669"/>
    <property type="project" value="UniProtKB-EC"/>
</dbReference>
<protein>
    <recommendedName>
        <fullName evidence="5">diacylglycerol O-acyltransferase</fullName>
        <ecNumber evidence="5">2.3.1.20</ecNumber>
    </recommendedName>
</protein>
<evidence type="ECO:0000256" key="5">
    <source>
        <dbReference type="ARBA" id="ARBA00013244"/>
    </source>
</evidence>
<reference evidence="17 20" key="1">
    <citation type="journal article" date="2013" name="PLoS ONE">
        <title>Predicting the Proteins of Angomonas deanei, Strigomonas culicis and Their Respective Endosymbionts Reveals New Aspects of the Trypanosomatidae Family.</title>
        <authorList>
            <person name="Motta M.C."/>
            <person name="Martins A.C."/>
            <person name="de Souza S.S."/>
            <person name="Catta-Preta C.M."/>
            <person name="Silva R."/>
            <person name="Klein C.C."/>
            <person name="de Almeida L.G."/>
            <person name="de Lima Cunha O."/>
            <person name="Ciapina L.P."/>
            <person name="Brocchi M."/>
            <person name="Colabardini A.C."/>
            <person name="de Araujo Lima B."/>
            <person name="Machado C.R."/>
            <person name="de Almeida Soares C.M."/>
            <person name="Probst C.M."/>
            <person name="de Menezes C.B."/>
            <person name="Thompson C.E."/>
            <person name="Bartholomeu D.C."/>
            <person name="Gradia D.F."/>
            <person name="Pavoni D.P."/>
            <person name="Grisard E.C."/>
            <person name="Fantinatti-Garboggini F."/>
            <person name="Marchini F.K."/>
            <person name="Rodrigues-Luiz G.F."/>
            <person name="Wagner G."/>
            <person name="Goldman G.H."/>
            <person name="Fietto J.L."/>
            <person name="Elias M.C."/>
            <person name="Goldman M.H."/>
            <person name="Sagot M.F."/>
            <person name="Pereira M."/>
            <person name="Stoco P.H."/>
            <person name="de Mendonca-Neto R.P."/>
            <person name="Teixeira S.M."/>
            <person name="Maciel T.E."/>
            <person name="de Oliveira Mendes T.A."/>
            <person name="Urmenyi T.P."/>
            <person name="de Souza W."/>
            <person name="Schenkman S."/>
            <person name="de Vasconcelos A.T."/>
        </authorList>
    </citation>
    <scope>NUCLEOTIDE SEQUENCE [LARGE SCALE GENOMIC DNA]</scope>
</reference>
<evidence type="ECO:0000256" key="3">
    <source>
        <dbReference type="ARBA" id="ARBA00005189"/>
    </source>
</evidence>
<evidence type="ECO:0000256" key="14">
    <source>
        <dbReference type="ARBA" id="ARBA00023315"/>
    </source>
</evidence>
<comment type="similarity">
    <text evidence="4">Belongs to the diacylglycerol acyltransferase family.</text>
</comment>
<evidence type="ECO:0000256" key="8">
    <source>
        <dbReference type="ARBA" id="ARBA00022692"/>
    </source>
</evidence>
<keyword evidence="8 16" id="KW-0812">Transmembrane</keyword>
<dbReference type="EMBL" id="ATMH01008873">
    <property type="protein sequence ID" value="EPY20704.1"/>
    <property type="molecule type" value="Genomic_DNA"/>
</dbReference>
<keyword evidence="6" id="KW-0444">Lipid biosynthesis</keyword>
<dbReference type="Pfam" id="PF03982">
    <property type="entry name" value="DAGAT"/>
    <property type="match status" value="1"/>
</dbReference>
<evidence type="ECO:0000256" key="10">
    <source>
        <dbReference type="ARBA" id="ARBA00022824"/>
    </source>
</evidence>
<dbReference type="EC" id="2.3.1.20" evidence="5"/>
<evidence type="ECO:0000256" key="11">
    <source>
        <dbReference type="ARBA" id="ARBA00022989"/>
    </source>
</evidence>
<dbReference type="OrthoDB" id="264532at2759"/>
<evidence type="ECO:0000313" key="18">
    <source>
        <dbReference type="EMBL" id="EPY27127.1"/>
    </source>
</evidence>
<evidence type="ECO:0000256" key="13">
    <source>
        <dbReference type="ARBA" id="ARBA00023136"/>
    </source>
</evidence>
<dbReference type="GO" id="GO:0006071">
    <property type="term" value="P:glycerol metabolic process"/>
    <property type="evidence" value="ECO:0007669"/>
    <property type="project" value="UniProtKB-KW"/>
</dbReference>
<proteinExistence type="inferred from homology"/>
<evidence type="ECO:0000256" key="9">
    <source>
        <dbReference type="ARBA" id="ARBA00022798"/>
    </source>
</evidence>
<dbReference type="GO" id="GO:0005789">
    <property type="term" value="C:endoplasmic reticulum membrane"/>
    <property type="evidence" value="ECO:0007669"/>
    <property type="project" value="UniProtKB-SubCell"/>
</dbReference>
<evidence type="ECO:0000256" key="16">
    <source>
        <dbReference type="SAM" id="Phobius"/>
    </source>
</evidence>
<dbReference type="EMBL" id="ATMH01005907">
    <property type="protein sequence ID" value="EPY27127.1"/>
    <property type="molecule type" value="Genomic_DNA"/>
</dbReference>
<comment type="subcellular location">
    <subcellularLocation>
        <location evidence="1">Endoplasmic reticulum membrane</location>
        <topology evidence="1">Multi-pass membrane protein</topology>
    </subcellularLocation>
</comment>
<evidence type="ECO:0000256" key="7">
    <source>
        <dbReference type="ARBA" id="ARBA00022679"/>
    </source>
</evidence>
<keyword evidence="9" id="KW-0319">Glycerol metabolism</keyword>
<gene>
    <name evidence="19" type="ORF">STCU_01528</name>
    <name evidence="18" type="ORF">STCU_05907</name>
    <name evidence="17" type="ORF">STCU_08873</name>
</gene>
<evidence type="ECO:0000256" key="12">
    <source>
        <dbReference type="ARBA" id="ARBA00023098"/>
    </source>
</evidence>
<dbReference type="Proteomes" id="UP000015354">
    <property type="component" value="Unassembled WGS sequence"/>
</dbReference>
<comment type="pathway">
    <text evidence="3">Lipid metabolism.</text>
</comment>
<keyword evidence="13 16" id="KW-0472">Membrane</keyword>
<organism evidence="17 20">
    <name type="scientific">Strigomonas culicis</name>
    <dbReference type="NCBI Taxonomy" id="28005"/>
    <lineage>
        <taxon>Eukaryota</taxon>
        <taxon>Discoba</taxon>
        <taxon>Euglenozoa</taxon>
        <taxon>Kinetoplastea</taxon>
        <taxon>Metakinetoplastina</taxon>
        <taxon>Trypanosomatida</taxon>
        <taxon>Trypanosomatidae</taxon>
        <taxon>Strigomonadinae</taxon>
        <taxon>Strigomonas</taxon>
    </lineage>
</organism>
<evidence type="ECO:0000256" key="15">
    <source>
        <dbReference type="SAM" id="MobiDB-lite"/>
    </source>
</evidence>